<dbReference type="PANTHER" id="PTHR12645">
    <property type="entry name" value="ALR/ERV"/>
    <property type="match status" value="1"/>
</dbReference>
<comment type="caution">
    <text evidence="11">The sequence shown here is derived from an EMBL/GenBank/DDBJ whole genome shotgun (WGS) entry which is preliminary data.</text>
</comment>
<dbReference type="GO" id="GO:0005739">
    <property type="term" value="C:mitochondrion"/>
    <property type="evidence" value="ECO:0007669"/>
    <property type="project" value="TreeGrafter"/>
</dbReference>
<evidence type="ECO:0000256" key="5">
    <source>
        <dbReference type="ARBA" id="ARBA00023157"/>
    </source>
</evidence>
<dbReference type="AlphaFoldDB" id="A0A8H4IZ53"/>
<evidence type="ECO:0000259" key="9">
    <source>
        <dbReference type="PROSITE" id="PS51324"/>
    </source>
</evidence>
<evidence type="ECO:0000313" key="10">
    <source>
        <dbReference type="EMBL" id="KAF4303639.1"/>
    </source>
</evidence>
<comment type="catalytic activity">
    <reaction evidence="7">
        <text>2 R'C(R)SH + O2 = R'C(R)S-S(R)CR' + H2O2</text>
        <dbReference type="Rhea" id="RHEA:17357"/>
        <dbReference type="ChEBI" id="CHEBI:15379"/>
        <dbReference type="ChEBI" id="CHEBI:16240"/>
        <dbReference type="ChEBI" id="CHEBI:16520"/>
        <dbReference type="ChEBI" id="CHEBI:17412"/>
        <dbReference type="EC" id="1.8.3.2"/>
    </reaction>
</comment>
<dbReference type="FunFam" id="1.20.120.310:FF:000002">
    <property type="entry name" value="Sulfhydryl oxidase"/>
    <property type="match status" value="1"/>
</dbReference>
<protein>
    <recommendedName>
        <fullName evidence="7">Sulfhydryl oxidase</fullName>
        <ecNumber evidence="7">1.8.3.2</ecNumber>
    </recommendedName>
</protein>
<dbReference type="Pfam" id="PF08790">
    <property type="entry name" value="zf-LYAR"/>
    <property type="match status" value="1"/>
</dbReference>
<dbReference type="InterPro" id="IPR039799">
    <property type="entry name" value="ALR/ERV"/>
</dbReference>
<dbReference type="GO" id="GO:0016971">
    <property type="term" value="F:flavin-dependent sulfhydryl oxidase activity"/>
    <property type="evidence" value="ECO:0007669"/>
    <property type="project" value="InterPro"/>
</dbReference>
<dbReference type="InterPro" id="IPR036774">
    <property type="entry name" value="ERV/ALR_sulphydryl_oxid_sf"/>
</dbReference>
<evidence type="ECO:0000256" key="8">
    <source>
        <dbReference type="SAM" id="MobiDB-lite"/>
    </source>
</evidence>
<accession>A0A8H4IZ53</accession>
<feature type="compositionally biased region" description="Low complexity" evidence="8">
    <location>
        <begin position="371"/>
        <end position="386"/>
    </location>
</feature>
<dbReference type="Gene3D" id="1.20.120.310">
    <property type="entry name" value="ERV/ALR sulfhydryl oxidase domain"/>
    <property type="match status" value="1"/>
</dbReference>
<dbReference type="SUPFAM" id="SSF69000">
    <property type="entry name" value="FAD-dependent thiol oxidase"/>
    <property type="match status" value="1"/>
</dbReference>
<dbReference type="OrthoDB" id="59470at2759"/>
<dbReference type="PROSITE" id="PS51324">
    <property type="entry name" value="ERV_ALR"/>
    <property type="match status" value="1"/>
</dbReference>
<dbReference type="PANTHER" id="PTHR12645:SF1">
    <property type="entry name" value="FAD-LINKED SULFHYDRYL OXIDASE ERV2"/>
    <property type="match status" value="1"/>
</dbReference>
<proteinExistence type="predicted"/>
<reference evidence="11 12" key="1">
    <citation type="submission" date="2020-04" db="EMBL/GenBank/DDBJ databases">
        <title>Genome Assembly and Annotation of Botryosphaeria dothidea sdau 11-99, a Latent Pathogen of Apple Fruit Ring Rot in China.</title>
        <authorList>
            <person name="Yu C."/>
            <person name="Diao Y."/>
            <person name="Lu Q."/>
            <person name="Zhao J."/>
            <person name="Cui S."/>
            <person name="Peng C."/>
            <person name="He B."/>
            <person name="Liu H."/>
        </authorList>
    </citation>
    <scope>NUCLEOTIDE SEQUENCE [LARGE SCALE GENOMIC DNA]</scope>
    <source>
        <strain evidence="12">sdau11-99</strain>
        <strain evidence="11">Sdau11-99</strain>
    </source>
</reference>
<feature type="region of interest" description="Disordered" evidence="8">
    <location>
        <begin position="455"/>
        <end position="682"/>
    </location>
</feature>
<keyword evidence="6" id="KW-0479">Metal-binding</keyword>
<dbReference type="InterPro" id="IPR017905">
    <property type="entry name" value="ERV/ALR_sulphydryl_oxidase"/>
</dbReference>
<dbReference type="PROSITE" id="PS51804">
    <property type="entry name" value="ZF_C2HC_LYAR"/>
    <property type="match status" value="1"/>
</dbReference>
<evidence type="ECO:0000256" key="2">
    <source>
        <dbReference type="ARBA" id="ARBA00022630"/>
    </source>
</evidence>
<dbReference type="Proteomes" id="UP000572817">
    <property type="component" value="Unassembled WGS sequence"/>
</dbReference>
<feature type="region of interest" description="Disordered" evidence="8">
    <location>
        <begin position="176"/>
        <end position="202"/>
    </location>
</feature>
<feature type="compositionally biased region" description="Basic and acidic residues" evidence="8">
    <location>
        <begin position="177"/>
        <end position="202"/>
    </location>
</feature>
<feature type="region of interest" description="Disordered" evidence="8">
    <location>
        <begin position="362"/>
        <end position="396"/>
    </location>
</feature>
<keyword evidence="5" id="KW-1015">Disulfide bond</keyword>
<evidence type="ECO:0000313" key="11">
    <source>
        <dbReference type="EMBL" id="KAF4308992.1"/>
    </source>
</evidence>
<keyword evidence="6" id="KW-0862">Zinc</keyword>
<evidence type="ECO:0000256" key="7">
    <source>
        <dbReference type="RuleBase" id="RU371123"/>
    </source>
</evidence>
<dbReference type="EMBL" id="WWBZ02000055">
    <property type="protein sequence ID" value="KAF4303639.1"/>
    <property type="molecule type" value="Genomic_DNA"/>
</dbReference>
<feature type="domain" description="ERV/ALR sulfhydryl oxidase" evidence="9">
    <location>
        <begin position="65"/>
        <end position="165"/>
    </location>
</feature>
<evidence type="ECO:0000256" key="1">
    <source>
        <dbReference type="ARBA" id="ARBA00001974"/>
    </source>
</evidence>
<organism evidence="11 12">
    <name type="scientific">Botryosphaeria dothidea</name>
    <dbReference type="NCBI Taxonomy" id="55169"/>
    <lineage>
        <taxon>Eukaryota</taxon>
        <taxon>Fungi</taxon>
        <taxon>Dikarya</taxon>
        <taxon>Ascomycota</taxon>
        <taxon>Pezizomycotina</taxon>
        <taxon>Dothideomycetes</taxon>
        <taxon>Dothideomycetes incertae sedis</taxon>
        <taxon>Botryosphaeriales</taxon>
        <taxon>Botryosphaeriaceae</taxon>
        <taxon>Botryosphaeria</taxon>
    </lineage>
</organism>
<evidence type="ECO:0000313" key="12">
    <source>
        <dbReference type="Proteomes" id="UP000572817"/>
    </source>
</evidence>
<evidence type="ECO:0000256" key="6">
    <source>
        <dbReference type="PROSITE-ProRule" id="PRU01145"/>
    </source>
</evidence>
<dbReference type="SUPFAM" id="SSF57667">
    <property type="entry name" value="beta-beta-alpha zinc fingers"/>
    <property type="match status" value="1"/>
</dbReference>
<feature type="compositionally biased region" description="Basic and acidic residues" evidence="8">
    <location>
        <begin position="601"/>
        <end position="644"/>
    </location>
</feature>
<keyword evidence="3 7" id="KW-0274">FAD</keyword>
<dbReference type="GO" id="GO:0008270">
    <property type="term" value="F:zinc ion binding"/>
    <property type="evidence" value="ECO:0007669"/>
    <property type="project" value="UniProtKB-KW"/>
</dbReference>
<dbReference type="GO" id="GO:0050660">
    <property type="term" value="F:flavin adenine dinucleotide binding"/>
    <property type="evidence" value="ECO:0007669"/>
    <property type="project" value="TreeGrafter"/>
</dbReference>
<keyword evidence="12" id="KW-1185">Reference proteome</keyword>
<gene>
    <name evidence="11" type="ORF">GTA08_BOTSDO02890</name>
    <name evidence="10" type="ORF">GTA08_BOTSDO14239</name>
</gene>
<dbReference type="InterPro" id="IPR036236">
    <property type="entry name" value="Znf_C2H2_sf"/>
</dbReference>
<sequence>MPLGPTRRLALLLILGAGFVSVLYISSFRPQIAGHHAGVITPAQAPHDIGSATLTGPAIAPKLGNETIKAELGNAAWKLLHTTFARFPDNPTPDEQAALRSYIHLFQRLYPCGECAQHFAKILEKFPPQVSSRSAAAAWGCHVHNEVNKRLHKEIFDCSNIGDFYDCGCADTEEDGETGKKKDSTVSAHEKPDMPADRVEKLSGDNGREVDLVGILNGEKPLELEKEGRRYLTVAHEKGVTARILAEYGVAFGGAACNLTVVARAVALVNQSRTASGAATGASFGKAIMFESLGGAAMTSSAHDDRLVGCGDVLTKKKLDGHRNQCWGASFTCIDCMTHFQGTSYRSHTSCISEAQKYQGKLYKEKKPKGQQQSNQSQQQSNNAQALVPRKASVEDAPDAENGALAIVDAPPKAPTPPPAVNVFDFLVADETPNASKVSLAPVDDSRMIEDGQEYSQNMPGAYNDADDHGYQENGSGYGSKPVKPSVERYDTWTAEPAKEDPYTPTPKHERSKDKDQSTGKKSDKKRKRQTLDELDLSAAKAQQEQDATMTDAPPMLHTGLTGGLNKMLTHPEYPPSPDYSGDAGDNSPSSPIKRKKHSKAEKERGRERESTSHKVSDSTDQSRKSKREKDSERERRRPRELVRIRRRRTSSSSPERERRKSKPLKAIEYHPEGQTNGEDNALVLHKQSRVDLFLSYINKGPDSERGLSLNKALKRYHRDRHERWDHGLSRQEEEKELWKSIRLKRNDRGEIVLFTDS</sequence>
<dbReference type="InterPro" id="IPR014898">
    <property type="entry name" value="Znf_C2H2_LYAR"/>
</dbReference>
<evidence type="ECO:0000256" key="4">
    <source>
        <dbReference type="ARBA" id="ARBA00023002"/>
    </source>
</evidence>
<keyword evidence="6" id="KW-0863">Zinc-finger</keyword>
<comment type="cofactor">
    <cofactor evidence="1 7">
        <name>FAD</name>
        <dbReference type="ChEBI" id="CHEBI:57692"/>
    </cofactor>
</comment>
<keyword evidence="4 7" id="KW-0560">Oxidoreductase</keyword>
<dbReference type="EMBL" id="WWBZ02000016">
    <property type="protein sequence ID" value="KAF4308992.1"/>
    <property type="molecule type" value="Genomic_DNA"/>
</dbReference>
<dbReference type="EC" id="1.8.3.2" evidence="7"/>
<keyword evidence="2 7" id="KW-0285">Flavoprotein</keyword>
<evidence type="ECO:0000256" key="3">
    <source>
        <dbReference type="ARBA" id="ARBA00022827"/>
    </source>
</evidence>
<dbReference type="Pfam" id="PF04777">
    <property type="entry name" value="Evr1_Alr"/>
    <property type="match status" value="1"/>
</dbReference>
<dbReference type="Gene3D" id="3.30.1490.490">
    <property type="match status" value="1"/>
</dbReference>
<feature type="compositionally biased region" description="Basic and acidic residues" evidence="8">
    <location>
        <begin position="486"/>
        <end position="522"/>
    </location>
</feature>
<name>A0A8H4IZ53_9PEZI</name>